<dbReference type="PANTHER" id="PTHR11645">
    <property type="entry name" value="PYRROLINE-5-CARBOXYLATE REDUCTASE"/>
    <property type="match status" value="1"/>
</dbReference>
<evidence type="ECO:0000256" key="7">
    <source>
        <dbReference type="ARBA" id="ARBA00038523"/>
    </source>
</evidence>
<dbReference type="NCBIfam" id="TIGR00112">
    <property type="entry name" value="proC"/>
    <property type="match status" value="1"/>
</dbReference>
<dbReference type="PROSITE" id="PS51273">
    <property type="entry name" value="GATASE_TYPE_1"/>
    <property type="match status" value="1"/>
</dbReference>
<dbReference type="AlphaFoldDB" id="A0A7R8WNV5"/>
<evidence type="ECO:0000256" key="10">
    <source>
        <dbReference type="ARBA" id="ARBA00049975"/>
    </source>
</evidence>
<dbReference type="EC" id="1.5.1.2" evidence="3"/>
<protein>
    <recommendedName>
        <fullName evidence="8">Pyrroline-5-carboxylate reductase 3</fullName>
        <ecNumber evidence="3">1.5.1.2</ecNumber>
    </recommendedName>
    <alternativeName>
        <fullName evidence="9">Pyrroline-5-carboxylate reductase-like protein</fullName>
    </alternativeName>
</protein>
<evidence type="ECO:0000256" key="8">
    <source>
        <dbReference type="ARBA" id="ARBA00039786"/>
    </source>
</evidence>
<feature type="domain" description="Glutamine amidotransferase" evidence="11">
    <location>
        <begin position="257"/>
        <end position="367"/>
    </location>
</feature>
<comment type="similarity">
    <text evidence="2">Belongs to the pyrroline-5-carboxylate reductase family.</text>
</comment>
<evidence type="ECO:0000256" key="4">
    <source>
        <dbReference type="ARBA" id="ARBA00022650"/>
    </source>
</evidence>
<dbReference type="SUPFAM" id="SSF48179">
    <property type="entry name" value="6-phosphogluconate dehydrogenase C-terminal domain-like"/>
    <property type="match status" value="1"/>
</dbReference>
<dbReference type="SUPFAM" id="SSF51735">
    <property type="entry name" value="NAD(P)-binding Rossmann-fold domains"/>
    <property type="match status" value="1"/>
</dbReference>
<feature type="domain" description="Pyrroline-5-carboxylate reductase catalytic N-terminal" evidence="12">
    <location>
        <begin position="6"/>
        <end position="100"/>
    </location>
</feature>
<evidence type="ECO:0000313" key="14">
    <source>
        <dbReference type="EMBL" id="CAD7235306.1"/>
    </source>
</evidence>
<dbReference type="InterPro" id="IPR028939">
    <property type="entry name" value="P5C_Rdtase_cat_N"/>
</dbReference>
<evidence type="ECO:0000256" key="9">
    <source>
        <dbReference type="ARBA" id="ARBA00042532"/>
    </source>
</evidence>
<dbReference type="Pfam" id="PF03807">
    <property type="entry name" value="F420_oxidored"/>
    <property type="match status" value="1"/>
</dbReference>
<dbReference type="EMBL" id="OB672138">
    <property type="protein sequence ID" value="CAD7235306.1"/>
    <property type="molecule type" value="Genomic_DNA"/>
</dbReference>
<reference evidence="14" key="1">
    <citation type="submission" date="2020-11" db="EMBL/GenBank/DDBJ databases">
        <authorList>
            <person name="Tran Van P."/>
        </authorList>
    </citation>
    <scope>NUCLEOTIDE SEQUENCE</scope>
</reference>
<dbReference type="OrthoDB" id="10263291at2759"/>
<evidence type="ECO:0000256" key="5">
    <source>
        <dbReference type="ARBA" id="ARBA00022857"/>
    </source>
</evidence>
<keyword evidence="5" id="KW-0521">NADP</keyword>
<dbReference type="Pfam" id="PF14748">
    <property type="entry name" value="P5CR_dimer"/>
    <property type="match status" value="1"/>
</dbReference>
<comment type="function">
    <text evidence="10">Oxidoreductase that catalyzes the last step in proline biosynthesis, which corresponds to the reduction of pyrroline-5-carboxylate (P5C) to L-proline using NAD(P)H. Proline is synthesized from either glutamate or ornithine; both are converted to P5C, and then to proline via pyrroline-5-carboxylate reductases (PYCRs). PYCR3 is exclusively linked to the biosynthesis of proline from ornithine.</text>
</comment>
<name>A0A7R8WNV5_9CRUS</name>
<dbReference type="GO" id="GO:0055129">
    <property type="term" value="P:L-proline biosynthetic process"/>
    <property type="evidence" value="ECO:0007669"/>
    <property type="project" value="UniProtKB-UniPathway"/>
</dbReference>
<dbReference type="SUPFAM" id="SSF52317">
    <property type="entry name" value="Class I glutamine amidotransferase-like"/>
    <property type="match status" value="1"/>
</dbReference>
<keyword evidence="6" id="KW-0560">Oxidoreductase</keyword>
<dbReference type="InterPro" id="IPR017926">
    <property type="entry name" value="GATASE"/>
</dbReference>
<dbReference type="Gene3D" id="1.10.3730.10">
    <property type="entry name" value="ProC C-terminal domain-like"/>
    <property type="match status" value="1"/>
</dbReference>
<dbReference type="Pfam" id="PF00117">
    <property type="entry name" value="GATase"/>
    <property type="match status" value="1"/>
</dbReference>
<keyword evidence="4" id="KW-0028">Amino-acid biosynthesis</keyword>
<dbReference type="InterPro" id="IPR008927">
    <property type="entry name" value="6-PGluconate_DH-like_C_sf"/>
</dbReference>
<dbReference type="Gene3D" id="3.40.50.720">
    <property type="entry name" value="NAD(P)-binding Rossmann-like Domain"/>
    <property type="match status" value="1"/>
</dbReference>
<feature type="non-terminal residue" evidence="14">
    <location>
        <position position="367"/>
    </location>
</feature>
<dbReference type="Gene3D" id="3.40.50.880">
    <property type="match status" value="1"/>
</dbReference>
<gene>
    <name evidence="14" type="ORF">CTOB1V02_LOCUS13121</name>
</gene>
<keyword evidence="4" id="KW-0641">Proline biosynthesis</keyword>
<dbReference type="InterPro" id="IPR036291">
    <property type="entry name" value="NAD(P)-bd_dom_sf"/>
</dbReference>
<feature type="domain" description="Pyrroline-5-carboxylate reductase dimerisation" evidence="13">
    <location>
        <begin position="163"/>
        <end position="255"/>
    </location>
</feature>
<evidence type="ECO:0000256" key="2">
    <source>
        <dbReference type="ARBA" id="ARBA00005525"/>
    </source>
</evidence>
<sequence length="367" mass="39728">MINDYKIAVIGCGNLGLSIVHGLLADKNVKAENITATRRNVQALKHLADAGVTTTSDNLEAIKSAELIVLGLKPYKIMDVLKDLAPHFDSSKHILVSLATGVHIADIQRIVGEDIPVYRAMPNTAADVETSMTCVCGNKDSARDLQVVLDCFSAVGDTIVIDESLMDSATVLGACGIAYVLRFIRAMIQGGIEIGFDAKTASHIATQTVKGAAELLIQRNQHPEYEIDKVTTPRGCTIAGLNEMEHNGFSSALIKDEGHPTVDIKALLQQYPVLGICYGAQLACHQYGGVVAASDKREYGRAGLHVTRDDLFHSVEEASQVWMSHGDTIKNIPDEMTIIAHTDNIPVAAYKMNSEPHPFYGIQFHPE</sequence>
<evidence type="ECO:0000259" key="13">
    <source>
        <dbReference type="Pfam" id="PF14748"/>
    </source>
</evidence>
<proteinExistence type="inferred from homology"/>
<dbReference type="InterPro" id="IPR029062">
    <property type="entry name" value="Class_I_gatase-like"/>
</dbReference>
<evidence type="ECO:0000256" key="3">
    <source>
        <dbReference type="ARBA" id="ARBA00012855"/>
    </source>
</evidence>
<evidence type="ECO:0000256" key="6">
    <source>
        <dbReference type="ARBA" id="ARBA00023002"/>
    </source>
</evidence>
<comment type="subunit">
    <text evidence="7">Homodecamer; composed of 5 homodimers.</text>
</comment>
<dbReference type="InterPro" id="IPR029036">
    <property type="entry name" value="P5CR_dimer"/>
</dbReference>
<dbReference type="FunFam" id="1.10.3730.10:FF:000001">
    <property type="entry name" value="Pyrroline-5-carboxylate reductase"/>
    <property type="match status" value="1"/>
</dbReference>
<evidence type="ECO:0000259" key="12">
    <source>
        <dbReference type="Pfam" id="PF03807"/>
    </source>
</evidence>
<dbReference type="GO" id="GO:0004735">
    <property type="term" value="F:pyrroline-5-carboxylate reductase activity"/>
    <property type="evidence" value="ECO:0007669"/>
    <property type="project" value="UniProtKB-EC"/>
</dbReference>
<dbReference type="UniPathway" id="UPA00098">
    <property type="reaction ID" value="UER00361"/>
</dbReference>
<dbReference type="PANTHER" id="PTHR11645:SF0">
    <property type="entry name" value="PYRROLINE-5-CARBOXYLATE REDUCTASE 3"/>
    <property type="match status" value="1"/>
</dbReference>
<organism evidence="14">
    <name type="scientific">Cyprideis torosa</name>
    <dbReference type="NCBI Taxonomy" id="163714"/>
    <lineage>
        <taxon>Eukaryota</taxon>
        <taxon>Metazoa</taxon>
        <taxon>Ecdysozoa</taxon>
        <taxon>Arthropoda</taxon>
        <taxon>Crustacea</taxon>
        <taxon>Oligostraca</taxon>
        <taxon>Ostracoda</taxon>
        <taxon>Podocopa</taxon>
        <taxon>Podocopida</taxon>
        <taxon>Cytherocopina</taxon>
        <taxon>Cytheroidea</taxon>
        <taxon>Cytherideidae</taxon>
        <taxon>Cyprideis</taxon>
    </lineage>
</organism>
<accession>A0A7R8WNV5</accession>
<evidence type="ECO:0000256" key="1">
    <source>
        <dbReference type="ARBA" id="ARBA00005205"/>
    </source>
</evidence>
<comment type="pathway">
    <text evidence="1">Amino-acid biosynthesis; L-proline biosynthesis; L-proline from L-glutamate 5-semialdehyde: step 1/1.</text>
</comment>
<evidence type="ECO:0000259" key="11">
    <source>
        <dbReference type="Pfam" id="PF00117"/>
    </source>
</evidence>
<dbReference type="HAMAP" id="MF_01925">
    <property type="entry name" value="P5C_reductase"/>
    <property type="match status" value="1"/>
</dbReference>
<dbReference type="InterPro" id="IPR000304">
    <property type="entry name" value="Pyrroline-COOH_reductase"/>
</dbReference>